<accession>A0A3L8S3E0</accession>
<keyword evidence="2" id="KW-1185">Reference proteome</keyword>
<dbReference type="EMBL" id="QUSF01000079">
    <property type="protein sequence ID" value="RLV95054.1"/>
    <property type="molecule type" value="Genomic_DNA"/>
</dbReference>
<reference evidence="1 2" key="1">
    <citation type="journal article" date="2018" name="Proc. R. Soc. B">
        <title>A non-coding region near Follistatin controls head colour polymorphism in the Gouldian finch.</title>
        <authorList>
            <person name="Toomey M.B."/>
            <person name="Marques C.I."/>
            <person name="Andrade P."/>
            <person name="Araujo P.M."/>
            <person name="Sabatino S."/>
            <person name="Gazda M.A."/>
            <person name="Afonso S."/>
            <person name="Lopes R.J."/>
            <person name="Corbo J.C."/>
            <person name="Carneiro M."/>
        </authorList>
    </citation>
    <scope>NUCLEOTIDE SEQUENCE [LARGE SCALE GENOMIC DNA]</scope>
    <source>
        <strain evidence="1">Red01</strain>
        <tissue evidence="1">Muscle</tissue>
    </source>
</reference>
<comment type="caution">
    <text evidence="1">The sequence shown here is derived from an EMBL/GenBank/DDBJ whole genome shotgun (WGS) entry which is preliminary data.</text>
</comment>
<gene>
    <name evidence="1" type="ORF">DV515_00012945</name>
</gene>
<dbReference type="AlphaFoldDB" id="A0A3L8S3E0"/>
<dbReference type="Proteomes" id="UP000276834">
    <property type="component" value="Unassembled WGS sequence"/>
</dbReference>
<evidence type="ECO:0000313" key="2">
    <source>
        <dbReference type="Proteomes" id="UP000276834"/>
    </source>
</evidence>
<sequence length="90" mass="10068">MDDASTIKCLSPEKEMPIKIVRRTFGEEKKTITMAINACFQSSSDMDISKSPLLQNKFSVARLAEDFFWVGGSIVASPRWKIGHFVSVVL</sequence>
<dbReference type="OrthoDB" id="269822at2759"/>
<organism evidence="1 2">
    <name type="scientific">Chloebia gouldiae</name>
    <name type="common">Gouldian finch</name>
    <name type="synonym">Erythrura gouldiae</name>
    <dbReference type="NCBI Taxonomy" id="44316"/>
    <lineage>
        <taxon>Eukaryota</taxon>
        <taxon>Metazoa</taxon>
        <taxon>Chordata</taxon>
        <taxon>Craniata</taxon>
        <taxon>Vertebrata</taxon>
        <taxon>Euteleostomi</taxon>
        <taxon>Archelosauria</taxon>
        <taxon>Archosauria</taxon>
        <taxon>Dinosauria</taxon>
        <taxon>Saurischia</taxon>
        <taxon>Theropoda</taxon>
        <taxon>Coelurosauria</taxon>
        <taxon>Aves</taxon>
        <taxon>Neognathae</taxon>
        <taxon>Neoaves</taxon>
        <taxon>Telluraves</taxon>
        <taxon>Australaves</taxon>
        <taxon>Passeriformes</taxon>
        <taxon>Passeroidea</taxon>
        <taxon>Passeridae</taxon>
        <taxon>Chloebia</taxon>
    </lineage>
</organism>
<proteinExistence type="predicted"/>
<evidence type="ECO:0000313" key="1">
    <source>
        <dbReference type="EMBL" id="RLV95054.1"/>
    </source>
</evidence>
<protein>
    <submittedName>
        <fullName evidence="1">Uncharacterized protein</fullName>
    </submittedName>
</protein>
<name>A0A3L8S3E0_CHLGU</name>